<dbReference type="InterPro" id="IPR055338">
    <property type="entry name" value="YqfX-like"/>
</dbReference>
<feature type="transmembrane region" description="Helical" evidence="2">
    <location>
        <begin position="133"/>
        <end position="151"/>
    </location>
</feature>
<keyword evidence="2" id="KW-0812">Transmembrane</keyword>
<evidence type="ECO:0000313" key="3">
    <source>
        <dbReference type="EMBL" id="PKR79005.1"/>
    </source>
</evidence>
<gene>
    <name evidence="3" type="ORF">CEY16_04450</name>
</gene>
<dbReference type="EMBL" id="PJNH01000001">
    <property type="protein sequence ID" value="PKR79005.1"/>
    <property type="molecule type" value="Genomic_DNA"/>
</dbReference>
<keyword evidence="4" id="KW-1185">Reference proteome</keyword>
<feature type="transmembrane region" description="Helical" evidence="2">
    <location>
        <begin position="92"/>
        <end position="121"/>
    </location>
</feature>
<organism evidence="3 4">
    <name type="scientific">Halalkalibacillus sediminis</name>
    <dbReference type="NCBI Taxonomy" id="2018042"/>
    <lineage>
        <taxon>Bacteria</taxon>
        <taxon>Bacillati</taxon>
        <taxon>Bacillota</taxon>
        <taxon>Bacilli</taxon>
        <taxon>Bacillales</taxon>
        <taxon>Bacillaceae</taxon>
        <taxon>Halalkalibacillus</taxon>
    </lineage>
</organism>
<dbReference type="Proteomes" id="UP000243524">
    <property type="component" value="Unassembled WGS sequence"/>
</dbReference>
<keyword evidence="2" id="KW-1133">Transmembrane helix</keyword>
<sequence length="152" mass="17110">MTSKDDQYNEEQYNKETVKEANQIDQQHVLDPLDAEKPLAQVTPNEYAARDRGEDVEFASESAAFNPNELDSDKLRKEEKETRMEQHVDAGWGWIALVMSLLAFFVWTFLFGVVGAIIGVYAKRRGANTLGNLAIGFALVAIAVRLFVYPLI</sequence>
<dbReference type="OrthoDB" id="2943217at2"/>
<evidence type="ECO:0000313" key="4">
    <source>
        <dbReference type="Proteomes" id="UP000243524"/>
    </source>
</evidence>
<evidence type="ECO:0000256" key="2">
    <source>
        <dbReference type="SAM" id="Phobius"/>
    </source>
</evidence>
<evidence type="ECO:0000256" key="1">
    <source>
        <dbReference type="SAM" id="MobiDB-lite"/>
    </source>
</evidence>
<dbReference type="PANTHER" id="PTHR40040">
    <property type="entry name" value="SMALL HYDROPHOBIC PROTEIN-RELATED"/>
    <property type="match status" value="1"/>
</dbReference>
<reference evidence="3 4" key="1">
    <citation type="submission" date="2017-06" db="EMBL/GenBank/DDBJ databases">
        <title>the draft geome sequence of Illustriluteabacillus marina B3227.</title>
        <authorList>
            <person name="He R.-H."/>
            <person name="Du Z.-J."/>
        </authorList>
    </citation>
    <scope>NUCLEOTIDE SEQUENCE [LARGE SCALE GENOMIC DNA]</scope>
    <source>
        <strain evidence="3 4">B3227</strain>
    </source>
</reference>
<dbReference type="PANTHER" id="PTHR40040:SF1">
    <property type="entry name" value="MEMBRANE PROTEIN"/>
    <property type="match status" value="1"/>
</dbReference>
<comment type="caution">
    <text evidence="3">The sequence shown here is derived from an EMBL/GenBank/DDBJ whole genome shotgun (WGS) entry which is preliminary data.</text>
</comment>
<evidence type="ECO:0008006" key="5">
    <source>
        <dbReference type="Google" id="ProtNLM"/>
    </source>
</evidence>
<accession>A0A2I0QXF9</accession>
<feature type="compositionally biased region" description="Basic and acidic residues" evidence="1">
    <location>
        <begin position="1"/>
        <end position="19"/>
    </location>
</feature>
<feature type="region of interest" description="Disordered" evidence="1">
    <location>
        <begin position="1"/>
        <end position="54"/>
    </location>
</feature>
<protein>
    <recommendedName>
        <fullName evidence="5">DUF4190 domain-containing protein</fullName>
    </recommendedName>
</protein>
<name>A0A2I0QXF9_9BACI</name>
<dbReference type="AlphaFoldDB" id="A0A2I0QXF9"/>
<proteinExistence type="predicted"/>
<keyword evidence="2" id="KW-0472">Membrane</keyword>
<dbReference type="RefSeq" id="WP_101330749.1">
    <property type="nucleotide sequence ID" value="NZ_PJNH01000001.1"/>
</dbReference>